<dbReference type="InterPro" id="IPR003961">
    <property type="entry name" value="FN3_dom"/>
</dbReference>
<accession>A0A148KLE5</accession>
<dbReference type="EMBL" id="LSNE01000015">
    <property type="protein sequence ID" value="KXI27055.1"/>
    <property type="molecule type" value="Genomic_DNA"/>
</dbReference>
<feature type="region of interest" description="Disordered" evidence="1">
    <location>
        <begin position="25"/>
        <end position="47"/>
    </location>
</feature>
<dbReference type="SUPFAM" id="SSF49299">
    <property type="entry name" value="PKD domain"/>
    <property type="match status" value="1"/>
</dbReference>
<dbReference type="PANTHER" id="PTHR46182">
    <property type="entry name" value="FI19480P1"/>
    <property type="match status" value="1"/>
</dbReference>
<keyword evidence="4" id="KW-1185">Reference proteome</keyword>
<gene>
    <name evidence="3" type="ORF">AX660_01305</name>
</gene>
<feature type="domain" description="Fibronectin type-III" evidence="2">
    <location>
        <begin position="229"/>
        <end position="329"/>
    </location>
</feature>
<dbReference type="RefSeq" id="WP_068381299.1">
    <property type="nucleotide sequence ID" value="NZ_LSNE01000015.1"/>
</dbReference>
<dbReference type="InterPro" id="IPR035986">
    <property type="entry name" value="PKD_dom_sf"/>
</dbReference>
<comment type="caution">
    <text evidence="3">The sequence shown here is derived from an EMBL/GenBank/DDBJ whole genome shotgun (WGS) entry which is preliminary data.</text>
</comment>
<dbReference type="Proteomes" id="UP000070299">
    <property type="component" value="Unassembled WGS sequence"/>
</dbReference>
<protein>
    <recommendedName>
        <fullName evidence="2">Fibronectin type-III domain-containing protein</fullName>
    </recommendedName>
</protein>
<dbReference type="InterPro" id="IPR013783">
    <property type="entry name" value="Ig-like_fold"/>
</dbReference>
<evidence type="ECO:0000313" key="3">
    <source>
        <dbReference type="EMBL" id="KXI27055.1"/>
    </source>
</evidence>
<dbReference type="PANTHER" id="PTHR46182:SF2">
    <property type="entry name" value="FI19480P1"/>
    <property type="match status" value="1"/>
</dbReference>
<dbReference type="STRING" id="1799789.AX660_01305"/>
<dbReference type="Gene3D" id="2.60.40.10">
    <property type="entry name" value="Immunoglobulins"/>
    <property type="match status" value="1"/>
</dbReference>
<dbReference type="CDD" id="cd00146">
    <property type="entry name" value="PKD"/>
    <property type="match status" value="1"/>
</dbReference>
<dbReference type="GO" id="GO:0031410">
    <property type="term" value="C:cytoplasmic vesicle"/>
    <property type="evidence" value="ECO:0007669"/>
    <property type="project" value="TreeGrafter"/>
</dbReference>
<dbReference type="PROSITE" id="PS50853">
    <property type="entry name" value="FN3"/>
    <property type="match status" value="1"/>
</dbReference>
<sequence>MKRYANQIIVLLFIILLGACGGGSDSGGNSGGSNPPANKIPTVNAGNEQTVDEQTNVTLSGTAADSDGSISSYSWTQTGGTTVTLSNNTTASASFTAPDINVDETLTFKLTVTDNDGANANDSVSIIVKRVNELPTVSAGNDQTVNALTTVNIAGSAVDLDGTISSVNWMQISGTNVQMDNPSSLNFSFVAPDVNTDETLIFQVTATDDDGASSTATVSIFVMAIDTIPPNTPSIALLYAANIDAISLSWNEVSDNKTLQSGIVYQLHSSTEVGFTPSDATLLVEGANLLEYKAIGLNADTEYYFKLVAIDSANNSSSSAEYSMQTLQTAIVLNDDIDFKTADELKLGAVSFNQNTLTFNKNSDVILPALNSIIYVEDSNAAGYLKRVEQVTDLGSMYEVLTSDAMLEEVLDIGQIALKVEFPTLGDDIFANTSQNQPLLNFSKSRKLAVSPMRKSGSSAVTFLNQSQASKKASFKCEDNPDMEYEIDLLNKTITIKDNIYGNTEGVASEMVITLKKIAIDPKLDLNFDWSFIHGLDDSHVLFDLNIEYEAENKGKFSTSALSGKCKVMLFEITRPIYFLLGPVPVYLELTLAPSIELSALITTGLDVEFTASKTIKIQAGTRYNQNEDKWTSVSDNYQSFSNDSIPKIEAFAKAEAELTLDPKIELTLYKVPGLYLSLEPHIKLEVDAEFADSLAYLRGDDALQQTQLSKLDLSYFPECNLGWEKPFIHSKTADLDVKSNLCSSYTDDPKYWFALSDITLAKGNENKVDQFHVVATATNKAEKEFDKGSVIWQIFPEDLTIEALPDDPMQAIVNTENATHHEYTILFSGQEQGVEITRRTSTMVFQNSFPSVMNVEYANTVKSVQNDANISIGEGEFYREMTCKIDEFTVGFIEYYSERWEFDFVNNTLLMKSAFNENALEDVTYEFPATYNPETQSISLSVFDPKRAEGGGYYSQGTWDMEISYQPEKSTDESLVFEGQVIDTNTTSWDRDSRSVTCRRTWDVSIVGVPAN</sequence>
<reference evidence="4" key="1">
    <citation type="submission" date="2016-02" db="EMBL/GenBank/DDBJ databases">
        <authorList>
            <person name="Schultz-Johansen M."/>
            <person name="Glaring M.A."/>
            <person name="Bech P.K."/>
            <person name="Stougaard P."/>
        </authorList>
    </citation>
    <scope>NUCLEOTIDE SEQUENCE [LARGE SCALE GENOMIC DNA]</scope>
    <source>
        <strain evidence="4">S66</strain>
    </source>
</reference>
<dbReference type="Gene3D" id="2.60.40.3010">
    <property type="match status" value="2"/>
</dbReference>
<dbReference type="OrthoDB" id="9815730at2"/>
<dbReference type="Pfam" id="PF22352">
    <property type="entry name" value="K319L-like_PKD"/>
    <property type="match status" value="2"/>
</dbReference>
<organism evidence="3 4">
    <name type="scientific">Paraglaciecola hydrolytica</name>
    <dbReference type="NCBI Taxonomy" id="1799789"/>
    <lineage>
        <taxon>Bacteria</taxon>
        <taxon>Pseudomonadati</taxon>
        <taxon>Pseudomonadota</taxon>
        <taxon>Gammaproteobacteria</taxon>
        <taxon>Alteromonadales</taxon>
        <taxon>Alteromonadaceae</taxon>
        <taxon>Paraglaciecola</taxon>
    </lineage>
</organism>
<dbReference type="InterPro" id="IPR036116">
    <property type="entry name" value="FN3_sf"/>
</dbReference>
<evidence type="ECO:0000256" key="1">
    <source>
        <dbReference type="SAM" id="MobiDB-lite"/>
    </source>
</evidence>
<evidence type="ECO:0000313" key="4">
    <source>
        <dbReference type="Proteomes" id="UP000070299"/>
    </source>
</evidence>
<dbReference type="AlphaFoldDB" id="A0A148KLE5"/>
<dbReference type="PROSITE" id="PS51257">
    <property type="entry name" value="PROKAR_LIPOPROTEIN"/>
    <property type="match status" value="1"/>
</dbReference>
<dbReference type="InterPro" id="IPR022409">
    <property type="entry name" value="PKD/Chitinase_dom"/>
</dbReference>
<proteinExistence type="predicted"/>
<dbReference type="SMART" id="SM00089">
    <property type="entry name" value="PKD"/>
    <property type="match status" value="2"/>
</dbReference>
<dbReference type="GO" id="GO:0016020">
    <property type="term" value="C:membrane"/>
    <property type="evidence" value="ECO:0007669"/>
    <property type="project" value="TreeGrafter"/>
</dbReference>
<dbReference type="InterPro" id="IPR029865">
    <property type="entry name" value="KIAA0319-like"/>
</dbReference>
<name>A0A148KLE5_9ALTE</name>
<dbReference type="SUPFAM" id="SSF49265">
    <property type="entry name" value="Fibronectin type III"/>
    <property type="match status" value="1"/>
</dbReference>
<evidence type="ECO:0000259" key="2">
    <source>
        <dbReference type="PROSITE" id="PS50853"/>
    </source>
</evidence>